<evidence type="ECO:0000256" key="3">
    <source>
        <dbReference type="ARBA" id="ARBA00022475"/>
    </source>
</evidence>
<evidence type="ECO:0000256" key="9">
    <source>
        <dbReference type="SAM" id="Phobius"/>
    </source>
</evidence>
<dbReference type="Proteomes" id="UP000016560">
    <property type="component" value="Unassembled WGS sequence"/>
</dbReference>
<name>U3B4U3_AQUA1</name>
<keyword evidence="7 9" id="KW-1133">Transmembrane helix</keyword>
<evidence type="ECO:0000256" key="7">
    <source>
        <dbReference type="ARBA" id="ARBA00022989"/>
    </source>
</evidence>
<dbReference type="PANTHER" id="PTHR38779">
    <property type="entry name" value="TYPE II SECRETION SYSTEM PROTEIN I-RELATED"/>
    <property type="match status" value="1"/>
</dbReference>
<dbReference type="OrthoDB" id="8547299at2"/>
<keyword evidence="3" id="KW-1003">Cell membrane</keyword>
<comment type="caution">
    <text evidence="11">The sequence shown here is derived from an EMBL/GenBank/DDBJ whole genome shotgun (WGS) entry which is preliminary data.</text>
</comment>
<dbReference type="GO" id="GO:0015627">
    <property type="term" value="C:type II protein secretion system complex"/>
    <property type="evidence" value="ECO:0007669"/>
    <property type="project" value="InterPro"/>
</dbReference>
<dbReference type="InterPro" id="IPR045584">
    <property type="entry name" value="Pilin-like"/>
</dbReference>
<dbReference type="NCBIfam" id="TIGR02523">
    <property type="entry name" value="type_IV_pilV"/>
    <property type="match status" value="1"/>
</dbReference>
<accession>U3B4U3</accession>
<dbReference type="eggNOG" id="COG4967">
    <property type="taxonomic scope" value="Bacteria"/>
</dbReference>
<keyword evidence="5" id="KW-0997">Cell inner membrane</keyword>
<evidence type="ECO:0000256" key="1">
    <source>
        <dbReference type="ARBA" id="ARBA00004377"/>
    </source>
</evidence>
<keyword evidence="4" id="KW-0488">Methylation</keyword>
<protein>
    <recommendedName>
        <fullName evidence="10">Type IV pilin Tt1218-like domain-containing protein</fullName>
    </recommendedName>
</protein>
<dbReference type="SUPFAM" id="SSF54523">
    <property type="entry name" value="Pili subunits"/>
    <property type="match status" value="1"/>
</dbReference>
<dbReference type="Pfam" id="PF07963">
    <property type="entry name" value="N_methyl"/>
    <property type="match status" value="1"/>
</dbReference>
<evidence type="ECO:0000256" key="6">
    <source>
        <dbReference type="ARBA" id="ARBA00022692"/>
    </source>
</evidence>
<dbReference type="PROSITE" id="PS00409">
    <property type="entry name" value="PROKAR_NTER_METHYL"/>
    <property type="match status" value="1"/>
</dbReference>
<evidence type="ECO:0000256" key="5">
    <source>
        <dbReference type="ARBA" id="ARBA00022519"/>
    </source>
</evidence>
<evidence type="ECO:0000313" key="12">
    <source>
        <dbReference type="Proteomes" id="UP000016560"/>
    </source>
</evidence>
<dbReference type="NCBIfam" id="TIGR02532">
    <property type="entry name" value="IV_pilin_GFxxxE"/>
    <property type="match status" value="1"/>
</dbReference>
<reference evidence="11" key="1">
    <citation type="submission" date="2024-09" db="EMBL/GenBank/DDBJ databases">
        <title>Whole genome shotgun sequence of Pseudomonas alcaligenes NBRC 14159.</title>
        <authorList>
            <person name="Yoshida I."/>
            <person name="Hosoyama A."/>
            <person name="Tsuchikane K."/>
            <person name="Noguchi M."/>
            <person name="Hirakata S."/>
            <person name="Ando Y."/>
            <person name="Ohji S."/>
            <person name="Yamazoe A."/>
            <person name="Yamazaki S."/>
            <person name="Fujita N."/>
        </authorList>
    </citation>
    <scope>NUCLEOTIDE SEQUENCE</scope>
    <source>
        <strain evidence="11">NBRC 14159</strain>
    </source>
</reference>
<dbReference type="InterPro" id="IPR013362">
    <property type="entry name" value="Pilus_4_PilV"/>
</dbReference>
<evidence type="ECO:0000259" key="10">
    <source>
        <dbReference type="Pfam" id="PF22150"/>
    </source>
</evidence>
<dbReference type="InterPro" id="IPR054402">
    <property type="entry name" value="Tt1218-like_dom"/>
</dbReference>
<dbReference type="GO" id="GO:0015628">
    <property type="term" value="P:protein secretion by the type II secretion system"/>
    <property type="evidence" value="ECO:0007669"/>
    <property type="project" value="InterPro"/>
</dbReference>
<evidence type="ECO:0000256" key="8">
    <source>
        <dbReference type="ARBA" id="ARBA00023136"/>
    </source>
</evidence>
<dbReference type="PANTHER" id="PTHR38779:SF2">
    <property type="entry name" value="TYPE II SECRETION SYSTEM PROTEIN I-RELATED"/>
    <property type="match status" value="1"/>
</dbReference>
<evidence type="ECO:0000313" key="11">
    <source>
        <dbReference type="EMBL" id="GAD64854.1"/>
    </source>
</evidence>
<sequence>MAMLQKQAKGFTLIEVIVAMVILAIGLLGMASLVMTSMQSNQGAYLRSQASMLAADMAERIRANSIQTSAYVSSSQPAAENCSTCTPAQQANADLYQWWSNLTTAIPGATARITAPSLGNYLITINWVESDAQLKTTSAKSYVLRVEL</sequence>
<dbReference type="EMBL" id="BATI01000051">
    <property type="protein sequence ID" value="GAD64854.1"/>
    <property type="molecule type" value="Genomic_DNA"/>
</dbReference>
<evidence type="ECO:0000256" key="4">
    <source>
        <dbReference type="ARBA" id="ARBA00022481"/>
    </source>
</evidence>
<feature type="domain" description="Type IV pilin Tt1218-like" evidence="10">
    <location>
        <begin position="34"/>
        <end position="94"/>
    </location>
</feature>
<organism evidence="11 12">
    <name type="scientific">Aquipseudomonas alcaligenes (strain ATCC 14909 / DSM 50342 / CCUG 1425 / JCM 20561 / NBRC 14159 / NCIMB 9945 / NCTC 10367 / 1577)</name>
    <name type="common">Pseudomonas alcaligenes</name>
    <dbReference type="NCBI Taxonomy" id="1215092"/>
    <lineage>
        <taxon>Bacteria</taxon>
        <taxon>Pseudomonadati</taxon>
        <taxon>Pseudomonadota</taxon>
        <taxon>Gammaproteobacteria</taxon>
        <taxon>Pseudomonadales</taxon>
        <taxon>Pseudomonadaceae</taxon>
        <taxon>Aquipseudomonas</taxon>
    </lineage>
</organism>
<dbReference type="GO" id="GO:0005886">
    <property type="term" value="C:plasma membrane"/>
    <property type="evidence" value="ECO:0007669"/>
    <property type="project" value="UniProtKB-SubCell"/>
</dbReference>
<feature type="transmembrane region" description="Helical" evidence="9">
    <location>
        <begin position="12"/>
        <end position="35"/>
    </location>
</feature>
<keyword evidence="6 9" id="KW-0812">Transmembrane</keyword>
<dbReference type="InterPro" id="IPR010052">
    <property type="entry name" value="T2SS_protein-GspI"/>
</dbReference>
<dbReference type="Pfam" id="PF22150">
    <property type="entry name" value="Tt1218-like"/>
    <property type="match status" value="1"/>
</dbReference>
<comment type="similarity">
    <text evidence="2">Belongs to the GSP I family.</text>
</comment>
<proteinExistence type="inferred from homology"/>
<comment type="subcellular location">
    <subcellularLocation>
        <location evidence="1">Cell inner membrane</location>
        <topology evidence="1">Single-pass membrane protein</topology>
    </subcellularLocation>
</comment>
<keyword evidence="8 9" id="KW-0472">Membrane</keyword>
<gene>
    <name evidence="11" type="ORF">PA6_051_00030</name>
</gene>
<dbReference type="AlphaFoldDB" id="U3B4U3"/>
<evidence type="ECO:0000256" key="2">
    <source>
        <dbReference type="ARBA" id="ARBA00008358"/>
    </source>
</evidence>
<dbReference type="InterPro" id="IPR012902">
    <property type="entry name" value="N_methyl_site"/>
</dbReference>
<keyword evidence="12" id="KW-1185">Reference proteome</keyword>
<dbReference type="Gene3D" id="3.30.700.10">
    <property type="entry name" value="Glycoprotein, Type 4 Pilin"/>
    <property type="match status" value="1"/>
</dbReference>
<dbReference type="RefSeq" id="WP_021702922.1">
    <property type="nucleotide sequence ID" value="NZ_BATI01000051.1"/>
</dbReference>